<comment type="subcellular location">
    <subcellularLocation>
        <location evidence="1">Cell membrane</location>
        <topology evidence="1">Multi-pass membrane protein</topology>
    </subcellularLocation>
</comment>
<keyword evidence="4 11" id="KW-1133">Transmembrane helix</keyword>
<accession>A0ABN8N4U4</accession>
<dbReference type="Gene3D" id="1.20.1070.10">
    <property type="entry name" value="Rhodopsin 7-helix transmembrane proteins"/>
    <property type="match status" value="1"/>
</dbReference>
<keyword evidence="8" id="KW-0325">Glycoprotein</keyword>
<evidence type="ECO:0000256" key="6">
    <source>
        <dbReference type="ARBA" id="ARBA00023136"/>
    </source>
</evidence>
<evidence type="ECO:0000313" key="13">
    <source>
        <dbReference type="EMBL" id="CAH3043016.1"/>
    </source>
</evidence>
<dbReference type="Pfam" id="PF00001">
    <property type="entry name" value="7tm_1"/>
    <property type="match status" value="2"/>
</dbReference>
<evidence type="ECO:0000256" key="10">
    <source>
        <dbReference type="RuleBase" id="RU000688"/>
    </source>
</evidence>
<feature type="transmembrane region" description="Helical" evidence="11">
    <location>
        <begin position="301"/>
        <end position="322"/>
    </location>
</feature>
<keyword evidence="7 10" id="KW-0675">Receptor</keyword>
<dbReference type="InterPro" id="IPR017452">
    <property type="entry name" value="GPCR_Rhodpsn_7TM"/>
</dbReference>
<organism evidence="13 14">
    <name type="scientific">Porites lobata</name>
    <dbReference type="NCBI Taxonomy" id="104759"/>
    <lineage>
        <taxon>Eukaryota</taxon>
        <taxon>Metazoa</taxon>
        <taxon>Cnidaria</taxon>
        <taxon>Anthozoa</taxon>
        <taxon>Hexacorallia</taxon>
        <taxon>Scleractinia</taxon>
        <taxon>Fungiina</taxon>
        <taxon>Poritidae</taxon>
        <taxon>Porites</taxon>
    </lineage>
</organism>
<feature type="transmembrane region" description="Helical" evidence="11">
    <location>
        <begin position="79"/>
        <end position="100"/>
    </location>
</feature>
<feature type="transmembrane region" description="Helical" evidence="11">
    <location>
        <begin position="112"/>
        <end position="133"/>
    </location>
</feature>
<keyword evidence="6 11" id="KW-0472">Membrane</keyword>
<feature type="transmembrane region" description="Helical" evidence="11">
    <location>
        <begin position="153"/>
        <end position="172"/>
    </location>
</feature>
<dbReference type="PANTHER" id="PTHR24246:SF27">
    <property type="entry name" value="ADENOSINE RECEPTOR, ISOFORM A"/>
    <property type="match status" value="1"/>
</dbReference>
<comment type="caution">
    <text evidence="13">The sequence shown here is derived from an EMBL/GenBank/DDBJ whole genome shotgun (WGS) entry which is preliminary data.</text>
</comment>
<evidence type="ECO:0000256" key="4">
    <source>
        <dbReference type="ARBA" id="ARBA00022989"/>
    </source>
</evidence>
<evidence type="ECO:0000256" key="5">
    <source>
        <dbReference type="ARBA" id="ARBA00023040"/>
    </source>
</evidence>
<protein>
    <recommendedName>
        <fullName evidence="12">G-protein coupled receptors family 1 profile domain-containing protein</fullName>
    </recommendedName>
</protein>
<reference evidence="13 14" key="1">
    <citation type="submission" date="2022-05" db="EMBL/GenBank/DDBJ databases">
        <authorList>
            <consortium name="Genoscope - CEA"/>
            <person name="William W."/>
        </authorList>
    </citation>
    <scope>NUCLEOTIDE SEQUENCE [LARGE SCALE GENOMIC DNA]</scope>
</reference>
<dbReference type="PROSITE" id="PS50262">
    <property type="entry name" value="G_PROTEIN_RECEP_F1_2"/>
    <property type="match status" value="1"/>
</dbReference>
<feature type="transmembrane region" description="Helical" evidence="11">
    <location>
        <begin position="220"/>
        <end position="245"/>
    </location>
</feature>
<feature type="transmembrane region" description="Helical" evidence="11">
    <location>
        <begin position="266"/>
        <end position="295"/>
    </location>
</feature>
<keyword evidence="2" id="KW-1003">Cell membrane</keyword>
<feature type="domain" description="G-protein coupled receptors family 1 profile" evidence="12">
    <location>
        <begin position="92"/>
        <end position="320"/>
    </location>
</feature>
<dbReference type="InterPro" id="IPR000276">
    <property type="entry name" value="GPCR_Rhodpsn"/>
</dbReference>
<feature type="transmembrane region" description="Helical" evidence="11">
    <location>
        <begin position="193"/>
        <end position="214"/>
    </location>
</feature>
<evidence type="ECO:0000256" key="3">
    <source>
        <dbReference type="ARBA" id="ARBA00022692"/>
    </source>
</evidence>
<evidence type="ECO:0000313" key="14">
    <source>
        <dbReference type="Proteomes" id="UP001159405"/>
    </source>
</evidence>
<evidence type="ECO:0000256" key="11">
    <source>
        <dbReference type="SAM" id="Phobius"/>
    </source>
</evidence>
<dbReference type="SUPFAM" id="SSF81321">
    <property type="entry name" value="Family A G protein-coupled receptor-like"/>
    <property type="match status" value="2"/>
</dbReference>
<dbReference type="PANTHER" id="PTHR24246">
    <property type="entry name" value="OLFACTORY RECEPTOR AND ADENOSINE RECEPTOR"/>
    <property type="match status" value="1"/>
</dbReference>
<dbReference type="Gene3D" id="1.10.1220.70">
    <property type="match status" value="1"/>
</dbReference>
<evidence type="ECO:0000256" key="1">
    <source>
        <dbReference type="ARBA" id="ARBA00004651"/>
    </source>
</evidence>
<proteinExistence type="inferred from homology"/>
<evidence type="ECO:0000256" key="2">
    <source>
        <dbReference type="ARBA" id="ARBA00022475"/>
    </source>
</evidence>
<evidence type="ECO:0000259" key="12">
    <source>
        <dbReference type="PROSITE" id="PS50262"/>
    </source>
</evidence>
<evidence type="ECO:0000256" key="9">
    <source>
        <dbReference type="ARBA" id="ARBA00023224"/>
    </source>
</evidence>
<dbReference type="SMART" id="SM01381">
    <property type="entry name" value="7TM_GPCR_Srsx"/>
    <property type="match status" value="1"/>
</dbReference>
<keyword evidence="3 10" id="KW-0812">Transmembrane</keyword>
<dbReference type="CDD" id="cd00637">
    <property type="entry name" value="7tm_classA_rhodopsin-like"/>
    <property type="match status" value="1"/>
</dbReference>
<feature type="non-terminal residue" evidence="13">
    <location>
        <position position="335"/>
    </location>
</feature>
<sequence>MYFSNSFINPVVYALRIPEFKQALNQCCFARKKVRRSQENLKGNEMAADLTLEMYRRTLTTDHNNLQLTFEQEIVDNDFFALASEAVVIVVGNLLTIVLFASNKKLRTKKSLYLVLNMAFADLVLGGVCLPTSVYVLGTRNRLSQELTTPTSFLKIVVTVFSQASLITAALISAERFYAIYWPLKHRTLTTRGYKLVILTVWIVATLFLTVYLLPFFTPLAVYTFVSFYALFLVLTICGFNIGIWRKCQQKTTSHHQNRALQNQRLTKALLLVSISTSCSWFPTIIYNLISIFGYKMSENIFLLTLFIHFTSSFINPIVYALRIPESRQSLDFFC</sequence>
<keyword evidence="5 10" id="KW-0297">G-protein coupled receptor</keyword>
<keyword evidence="9 10" id="KW-0807">Transducer</keyword>
<dbReference type="PRINTS" id="PR00237">
    <property type="entry name" value="GPCRRHODOPSN"/>
</dbReference>
<comment type="similarity">
    <text evidence="10">Belongs to the G-protein coupled receptor 1 family.</text>
</comment>
<keyword evidence="14" id="KW-1185">Reference proteome</keyword>
<name>A0ABN8N4U4_9CNID</name>
<dbReference type="Proteomes" id="UP001159405">
    <property type="component" value="Unassembled WGS sequence"/>
</dbReference>
<evidence type="ECO:0000256" key="7">
    <source>
        <dbReference type="ARBA" id="ARBA00023170"/>
    </source>
</evidence>
<gene>
    <name evidence="13" type="ORF">PLOB_00000834</name>
</gene>
<evidence type="ECO:0000256" key="8">
    <source>
        <dbReference type="ARBA" id="ARBA00023180"/>
    </source>
</evidence>
<dbReference type="EMBL" id="CALNXK010000010">
    <property type="protein sequence ID" value="CAH3043016.1"/>
    <property type="molecule type" value="Genomic_DNA"/>
</dbReference>
<dbReference type="PROSITE" id="PS00237">
    <property type="entry name" value="G_PROTEIN_RECEP_F1_1"/>
    <property type="match status" value="1"/>
</dbReference>